<name>A0A815Z0G4_9BILA</name>
<gene>
    <name evidence="1" type="ORF">BJG266_LOCUS48391</name>
    <name evidence="2" type="ORF">QVE165_LOCUS65455</name>
</gene>
<accession>A0A815Z0G4</accession>
<sequence length="18" mass="1773">QEPRATTTCRGAAAPAAT</sequence>
<dbReference type="AlphaFoldDB" id="A0A815Z0G4"/>
<proteinExistence type="predicted"/>
<reference evidence="1" key="1">
    <citation type="submission" date="2021-02" db="EMBL/GenBank/DDBJ databases">
        <authorList>
            <person name="Nowell W R."/>
        </authorList>
    </citation>
    <scope>NUCLEOTIDE SEQUENCE</scope>
</reference>
<evidence type="ECO:0000313" key="1">
    <source>
        <dbReference type="EMBL" id="CAF1577669.1"/>
    </source>
</evidence>
<evidence type="ECO:0000313" key="3">
    <source>
        <dbReference type="Proteomes" id="UP000663832"/>
    </source>
</evidence>
<evidence type="ECO:0000313" key="4">
    <source>
        <dbReference type="Proteomes" id="UP000663877"/>
    </source>
</evidence>
<evidence type="ECO:0000313" key="2">
    <source>
        <dbReference type="EMBL" id="CAF1672211.1"/>
    </source>
</evidence>
<dbReference type="EMBL" id="CAJNOM010006786">
    <property type="protein sequence ID" value="CAF1672211.1"/>
    <property type="molecule type" value="Genomic_DNA"/>
</dbReference>
<dbReference type="Proteomes" id="UP000663877">
    <property type="component" value="Unassembled WGS sequence"/>
</dbReference>
<dbReference type="EMBL" id="CAJNOI010006366">
    <property type="protein sequence ID" value="CAF1577669.1"/>
    <property type="molecule type" value="Genomic_DNA"/>
</dbReference>
<protein>
    <submittedName>
        <fullName evidence="1">Uncharacterized protein</fullName>
    </submittedName>
</protein>
<feature type="non-terminal residue" evidence="1">
    <location>
        <position position="1"/>
    </location>
</feature>
<keyword evidence="3" id="KW-1185">Reference proteome</keyword>
<dbReference type="Proteomes" id="UP000663832">
    <property type="component" value="Unassembled WGS sequence"/>
</dbReference>
<comment type="caution">
    <text evidence="1">The sequence shown here is derived from an EMBL/GenBank/DDBJ whole genome shotgun (WGS) entry which is preliminary data.</text>
</comment>
<organism evidence="1 4">
    <name type="scientific">Adineta steineri</name>
    <dbReference type="NCBI Taxonomy" id="433720"/>
    <lineage>
        <taxon>Eukaryota</taxon>
        <taxon>Metazoa</taxon>
        <taxon>Spiralia</taxon>
        <taxon>Gnathifera</taxon>
        <taxon>Rotifera</taxon>
        <taxon>Eurotatoria</taxon>
        <taxon>Bdelloidea</taxon>
        <taxon>Adinetida</taxon>
        <taxon>Adinetidae</taxon>
        <taxon>Adineta</taxon>
    </lineage>
</organism>